<dbReference type="PANTHER" id="PTHR43364">
    <property type="entry name" value="NADH-SPECIFIC METHYLGLYOXAL REDUCTASE-RELATED"/>
    <property type="match status" value="1"/>
</dbReference>
<dbReference type="OrthoDB" id="9768793at2"/>
<dbReference type="RefSeq" id="WP_121648386.1">
    <property type="nucleotide sequence ID" value="NZ_RCUX01000005.1"/>
</dbReference>
<evidence type="ECO:0000313" key="3">
    <source>
        <dbReference type="EMBL" id="RLP76102.1"/>
    </source>
</evidence>
<dbReference type="Gene3D" id="3.20.20.100">
    <property type="entry name" value="NADP-dependent oxidoreductase domain"/>
    <property type="match status" value="1"/>
</dbReference>
<dbReference type="CDD" id="cd19091">
    <property type="entry name" value="AKR_PsAKR"/>
    <property type="match status" value="1"/>
</dbReference>
<organism evidence="3 4">
    <name type="scientific">Mycetocola tolaasinivorans</name>
    <dbReference type="NCBI Taxonomy" id="76635"/>
    <lineage>
        <taxon>Bacteria</taxon>
        <taxon>Bacillati</taxon>
        <taxon>Actinomycetota</taxon>
        <taxon>Actinomycetes</taxon>
        <taxon>Micrococcales</taxon>
        <taxon>Microbacteriaceae</taxon>
        <taxon>Mycetocola</taxon>
    </lineage>
</organism>
<keyword evidence="1" id="KW-0560">Oxidoreductase</keyword>
<dbReference type="AlphaFoldDB" id="A0A3L7A9P7"/>
<dbReference type="InterPro" id="IPR036812">
    <property type="entry name" value="NAD(P)_OxRdtase_dom_sf"/>
</dbReference>
<gene>
    <name evidence="3" type="ORF">D9V32_08070</name>
</gene>
<accession>A0A3L7A9P7</accession>
<dbReference type="InterPro" id="IPR023210">
    <property type="entry name" value="NADP_OxRdtase_dom"/>
</dbReference>
<reference evidence="3 4" key="1">
    <citation type="submission" date="2018-10" db="EMBL/GenBank/DDBJ databases">
        <authorList>
            <person name="Li J."/>
        </authorList>
    </citation>
    <scope>NUCLEOTIDE SEQUENCE [LARGE SCALE GENOMIC DNA]</scope>
    <source>
        <strain evidence="3 4">IF 016277</strain>
    </source>
</reference>
<dbReference type="InterPro" id="IPR050523">
    <property type="entry name" value="AKR_Detox_Biosynth"/>
</dbReference>
<dbReference type="GO" id="GO:0016491">
    <property type="term" value="F:oxidoreductase activity"/>
    <property type="evidence" value="ECO:0007669"/>
    <property type="project" value="UniProtKB-KW"/>
</dbReference>
<evidence type="ECO:0000256" key="1">
    <source>
        <dbReference type="ARBA" id="ARBA00023002"/>
    </source>
</evidence>
<dbReference type="GO" id="GO:0005829">
    <property type="term" value="C:cytosol"/>
    <property type="evidence" value="ECO:0007669"/>
    <property type="project" value="UniProtKB-ARBA"/>
</dbReference>
<dbReference type="PANTHER" id="PTHR43364:SF18">
    <property type="entry name" value="OXIDOREDUCTASE"/>
    <property type="match status" value="1"/>
</dbReference>
<sequence>MEYRQLGKSGLMVPALSLGTATFGGSGAFFERWGTTQQAEAQRIVDIALDHGVSLFDTADIYSGGLSEEILGQALRGKRDQALIATKGTFSMGAHPNQVGSSRHHIVRAVEASLRRLQTDNIDLYFMHGFDALTPVEETLGALDDLVSSGKISYIGASNFSGWQVMKALATSERYGLARYVVYQGSYSLVGRDYEWELMPLALDQGLGTMVWSPLGSGRLTGKIRRGLTPTEGRIAQGGTHDGPPVDNAALYPIVDVLEEIARERDTTIPQVALNWVLSRPTVANVIIGARNAEQLTQNLDLLNWKLSAEEISRLDAVSHREPIYPYWHQKGFDQRNPKPTTW</sequence>
<comment type="caution">
    <text evidence="3">The sequence shown here is derived from an EMBL/GenBank/DDBJ whole genome shotgun (WGS) entry which is preliminary data.</text>
</comment>
<dbReference type="SUPFAM" id="SSF51430">
    <property type="entry name" value="NAD(P)-linked oxidoreductase"/>
    <property type="match status" value="1"/>
</dbReference>
<evidence type="ECO:0000313" key="4">
    <source>
        <dbReference type="Proteomes" id="UP000272503"/>
    </source>
</evidence>
<name>A0A3L7A9P7_9MICO</name>
<dbReference type="Proteomes" id="UP000272503">
    <property type="component" value="Unassembled WGS sequence"/>
</dbReference>
<proteinExistence type="predicted"/>
<protein>
    <submittedName>
        <fullName evidence="3">Aldo/keto reductase</fullName>
    </submittedName>
</protein>
<evidence type="ECO:0000259" key="2">
    <source>
        <dbReference type="Pfam" id="PF00248"/>
    </source>
</evidence>
<dbReference type="EMBL" id="RCUX01000005">
    <property type="protein sequence ID" value="RLP76102.1"/>
    <property type="molecule type" value="Genomic_DNA"/>
</dbReference>
<dbReference type="FunFam" id="3.20.20.100:FF:000004">
    <property type="entry name" value="Oxidoreductase, aldo/keto reductase"/>
    <property type="match status" value="1"/>
</dbReference>
<feature type="domain" description="NADP-dependent oxidoreductase" evidence="2">
    <location>
        <begin position="16"/>
        <end position="318"/>
    </location>
</feature>
<keyword evidence="4" id="KW-1185">Reference proteome</keyword>
<dbReference type="Pfam" id="PF00248">
    <property type="entry name" value="Aldo_ket_red"/>
    <property type="match status" value="1"/>
</dbReference>